<keyword evidence="1" id="KW-1133">Transmembrane helix</keyword>
<evidence type="ECO:0000313" key="3">
    <source>
        <dbReference type="Proteomes" id="UP000001401"/>
    </source>
</evidence>
<feature type="transmembrane region" description="Helical" evidence="1">
    <location>
        <begin position="41"/>
        <end position="64"/>
    </location>
</feature>
<evidence type="ECO:0000313" key="2">
    <source>
        <dbReference type="EMBL" id="ADU28722.1"/>
    </source>
</evidence>
<accession>E6TWN9</accession>
<dbReference type="OrthoDB" id="2622664at2"/>
<sequence length="160" mass="17860" precursor="true">MSKFIHRFFISVLSVVIFSAILAGYTYLFSSGEQLGFGLLLGIYSFYTAPVFILGGIPATYIVDFFVKNRNTEVRTKLEAYCRNFALYALAGIAVAMVYSAITSLANGNFFFTLGDSLLSIVIGLAAAAVYYNISLLLQINWEKMKEQYEKEQQANESNF</sequence>
<dbReference type="STRING" id="649639.Bcell_0440"/>
<keyword evidence="3" id="KW-1185">Reference proteome</keyword>
<gene>
    <name evidence="2" type="ordered locus">Bcell_0440</name>
</gene>
<dbReference type="EMBL" id="CP002394">
    <property type="protein sequence ID" value="ADU28722.1"/>
    <property type="molecule type" value="Genomic_DNA"/>
</dbReference>
<reference evidence="2 3" key="1">
    <citation type="submission" date="2010-12" db="EMBL/GenBank/DDBJ databases">
        <title>Complete sequence of Bacillus cellulosilyticus DSM 2522.</title>
        <authorList>
            <consortium name="US DOE Joint Genome Institute"/>
            <person name="Lucas S."/>
            <person name="Copeland A."/>
            <person name="Lapidus A."/>
            <person name="Cheng J.-F."/>
            <person name="Bruce D."/>
            <person name="Goodwin L."/>
            <person name="Pitluck S."/>
            <person name="Chertkov O."/>
            <person name="Detter J.C."/>
            <person name="Han C."/>
            <person name="Tapia R."/>
            <person name="Land M."/>
            <person name="Hauser L."/>
            <person name="Jeffries C."/>
            <person name="Kyrpides N."/>
            <person name="Ivanova N."/>
            <person name="Mikhailova N."/>
            <person name="Brumm P."/>
            <person name="Mead D."/>
            <person name="Woyke T."/>
        </authorList>
    </citation>
    <scope>NUCLEOTIDE SEQUENCE [LARGE SCALE GENOMIC DNA]</scope>
    <source>
        <strain evidence="3">ATCC 21833 / DSM 2522 / FERM P-1141 / JCM 9156 / N-4</strain>
    </source>
</reference>
<dbReference type="Proteomes" id="UP000001401">
    <property type="component" value="Chromosome"/>
</dbReference>
<keyword evidence="1" id="KW-0812">Transmembrane</keyword>
<dbReference type="HOGENOM" id="CLU_1648738_0_0_9"/>
<name>E6TWN9_EVAC2</name>
<keyword evidence="1" id="KW-0472">Membrane</keyword>
<feature type="transmembrane region" description="Helical" evidence="1">
    <location>
        <begin position="118"/>
        <end position="138"/>
    </location>
</feature>
<protein>
    <submittedName>
        <fullName evidence="2">Uncharacterized protein</fullName>
    </submittedName>
</protein>
<proteinExistence type="predicted"/>
<dbReference type="RefSeq" id="WP_013487063.1">
    <property type="nucleotide sequence ID" value="NC_014829.1"/>
</dbReference>
<organism evidence="2 3">
    <name type="scientific">Evansella cellulosilytica (strain ATCC 21833 / DSM 2522 / FERM P-1141 / JCM 9156 / N-4)</name>
    <name type="common">Bacillus cellulosilyticus</name>
    <dbReference type="NCBI Taxonomy" id="649639"/>
    <lineage>
        <taxon>Bacteria</taxon>
        <taxon>Bacillati</taxon>
        <taxon>Bacillota</taxon>
        <taxon>Bacilli</taxon>
        <taxon>Bacillales</taxon>
        <taxon>Bacillaceae</taxon>
        <taxon>Evansella</taxon>
    </lineage>
</organism>
<dbReference type="AlphaFoldDB" id="E6TWN9"/>
<evidence type="ECO:0000256" key="1">
    <source>
        <dbReference type="SAM" id="Phobius"/>
    </source>
</evidence>
<feature type="transmembrane region" description="Helical" evidence="1">
    <location>
        <begin position="7"/>
        <end position="29"/>
    </location>
</feature>
<feature type="transmembrane region" description="Helical" evidence="1">
    <location>
        <begin position="85"/>
        <end position="106"/>
    </location>
</feature>
<dbReference type="KEGG" id="bco:Bcell_0440"/>